<comment type="caution">
    <text evidence="2">The sequence shown here is derived from an EMBL/GenBank/DDBJ whole genome shotgun (WGS) entry which is preliminary data.</text>
</comment>
<gene>
    <name evidence="2" type="ORF">DFR67_10344</name>
</gene>
<evidence type="ECO:0000313" key="2">
    <source>
        <dbReference type="EMBL" id="PYE19134.1"/>
    </source>
</evidence>
<name>A0A318RQD9_WILLI</name>
<dbReference type="CDD" id="cd11528">
    <property type="entry name" value="NTP-PPase_MazG_Nterm"/>
    <property type="match status" value="1"/>
</dbReference>
<proteinExistence type="predicted"/>
<dbReference type="RefSeq" id="WP_110468385.1">
    <property type="nucleotide sequence ID" value="NZ_QJSP01000003.1"/>
</dbReference>
<dbReference type="Pfam" id="PF03819">
    <property type="entry name" value="MazG"/>
    <property type="match status" value="1"/>
</dbReference>
<dbReference type="GO" id="GO:0047429">
    <property type="term" value="F:nucleoside triphosphate diphosphatase activity"/>
    <property type="evidence" value="ECO:0007669"/>
    <property type="project" value="TreeGrafter"/>
</dbReference>
<dbReference type="InterPro" id="IPR048015">
    <property type="entry name" value="NTP-PPase_MazG-like_N"/>
</dbReference>
<evidence type="ECO:0000259" key="1">
    <source>
        <dbReference type="Pfam" id="PF03819"/>
    </source>
</evidence>
<dbReference type="Proteomes" id="UP000247591">
    <property type="component" value="Unassembled WGS sequence"/>
</dbReference>
<dbReference type="GO" id="GO:0046081">
    <property type="term" value="P:dUTP catabolic process"/>
    <property type="evidence" value="ECO:0007669"/>
    <property type="project" value="TreeGrafter"/>
</dbReference>
<reference evidence="2 3" key="1">
    <citation type="submission" date="2018-06" db="EMBL/GenBank/DDBJ databases">
        <title>Genomic Encyclopedia of Type Strains, Phase IV (KMG-IV): sequencing the most valuable type-strain genomes for metagenomic binning, comparative biology and taxonomic classification.</title>
        <authorList>
            <person name="Goeker M."/>
        </authorList>
    </citation>
    <scope>NUCLEOTIDE SEQUENCE [LARGE SCALE GENOMIC DNA]</scope>
    <source>
        <strain evidence="2 3">DSM 45521</strain>
    </source>
</reference>
<dbReference type="InterPro" id="IPR004518">
    <property type="entry name" value="MazG-like_dom"/>
</dbReference>
<keyword evidence="3" id="KW-1185">Reference proteome</keyword>
<accession>A0A318RQD9</accession>
<sequence length="224" mass="25126">MTDESGGVGQPNGYELLAAVELMDRLRRHGPWERDQTHESLRRYLVEETYELLDAIDSGDRDHLLEELGDILLQVLFHARIAADRADRPFDIDDVARAFTTKISARTQGVLSGSEIDLQTQLEEWETRKAAEKARGSVLDGIATGQPSLALAQKVLERLDAAHFPRDLLPRNVTDIRVTAEGPSIEDDLRQSVLAFMAEIRLAETAAAPGELKNADFWRTHYPR</sequence>
<dbReference type="PANTHER" id="PTHR30522">
    <property type="entry name" value="NUCLEOSIDE TRIPHOSPHATE PYROPHOSPHOHYDROLASE"/>
    <property type="match status" value="1"/>
</dbReference>
<dbReference type="OrthoDB" id="9808939at2"/>
<dbReference type="GO" id="GO:0046076">
    <property type="term" value="P:dTTP catabolic process"/>
    <property type="evidence" value="ECO:0007669"/>
    <property type="project" value="TreeGrafter"/>
</dbReference>
<dbReference type="EMBL" id="QJSP01000003">
    <property type="protein sequence ID" value="PYE19134.1"/>
    <property type="molecule type" value="Genomic_DNA"/>
</dbReference>
<dbReference type="AlphaFoldDB" id="A0A318RQD9"/>
<dbReference type="GO" id="GO:0046052">
    <property type="term" value="P:UTP catabolic process"/>
    <property type="evidence" value="ECO:0007669"/>
    <property type="project" value="TreeGrafter"/>
</dbReference>
<evidence type="ECO:0000313" key="3">
    <source>
        <dbReference type="Proteomes" id="UP000247591"/>
    </source>
</evidence>
<dbReference type="GO" id="GO:0046047">
    <property type="term" value="P:TTP catabolic process"/>
    <property type="evidence" value="ECO:0007669"/>
    <property type="project" value="TreeGrafter"/>
</dbReference>
<dbReference type="GO" id="GO:0006203">
    <property type="term" value="P:dGTP catabolic process"/>
    <property type="evidence" value="ECO:0007669"/>
    <property type="project" value="TreeGrafter"/>
</dbReference>
<keyword evidence="2" id="KW-0378">Hydrolase</keyword>
<dbReference type="SUPFAM" id="SSF101386">
    <property type="entry name" value="all-alpha NTP pyrophosphatases"/>
    <property type="match status" value="1"/>
</dbReference>
<dbReference type="Gene3D" id="1.10.287.1080">
    <property type="entry name" value="MazG-like"/>
    <property type="match status" value="1"/>
</dbReference>
<dbReference type="GO" id="GO:0046061">
    <property type="term" value="P:dATP catabolic process"/>
    <property type="evidence" value="ECO:0007669"/>
    <property type="project" value="TreeGrafter"/>
</dbReference>
<dbReference type="InterPro" id="IPR011551">
    <property type="entry name" value="NTP_PyrPHydrolase_MazG"/>
</dbReference>
<organism evidence="2 3">
    <name type="scientific">Williamsia limnetica</name>
    <dbReference type="NCBI Taxonomy" id="882452"/>
    <lineage>
        <taxon>Bacteria</taxon>
        <taxon>Bacillati</taxon>
        <taxon>Actinomycetota</taxon>
        <taxon>Actinomycetes</taxon>
        <taxon>Mycobacteriales</taxon>
        <taxon>Nocardiaceae</taxon>
        <taxon>Williamsia</taxon>
    </lineage>
</organism>
<protein>
    <submittedName>
        <fullName evidence="2">MazG-like nucleotide pyrophosphohydrolase family protein</fullName>
    </submittedName>
</protein>
<feature type="domain" description="NTP pyrophosphohydrolase MazG-like" evidence="1">
    <location>
        <begin position="36"/>
        <end position="108"/>
    </location>
</feature>
<dbReference type="PANTHER" id="PTHR30522:SF0">
    <property type="entry name" value="NUCLEOSIDE TRIPHOSPHATE PYROPHOSPHOHYDROLASE"/>
    <property type="match status" value="1"/>
</dbReference>